<comment type="subcellular location">
    <subcellularLocation>
        <location evidence="1">Membrane</location>
        <topology evidence="1">Multi-pass membrane protein</topology>
    </subcellularLocation>
</comment>
<dbReference type="Gene3D" id="1.20.1280.290">
    <property type="match status" value="1"/>
</dbReference>
<feature type="compositionally biased region" description="Polar residues" evidence="7">
    <location>
        <begin position="146"/>
        <end position="160"/>
    </location>
</feature>
<dbReference type="GO" id="GO:0015174">
    <property type="term" value="F:basic amino acid transmembrane transporter activity"/>
    <property type="evidence" value="ECO:0007669"/>
    <property type="project" value="TreeGrafter"/>
</dbReference>
<dbReference type="Proteomes" id="UP000567179">
    <property type="component" value="Unassembled WGS sequence"/>
</dbReference>
<dbReference type="PANTHER" id="PTHR16201">
    <property type="entry name" value="SEVEN TRANSMEMBRANE PROTEIN 1-RELATED"/>
    <property type="match status" value="1"/>
</dbReference>
<evidence type="ECO:0000256" key="4">
    <source>
        <dbReference type="ARBA" id="ARBA00023136"/>
    </source>
</evidence>
<dbReference type="InterPro" id="IPR051415">
    <property type="entry name" value="LAAT-1"/>
</dbReference>
<feature type="compositionally biased region" description="Basic and acidic residues" evidence="7">
    <location>
        <begin position="194"/>
        <end position="204"/>
    </location>
</feature>
<evidence type="ECO:0000256" key="2">
    <source>
        <dbReference type="ARBA" id="ARBA00022692"/>
    </source>
</evidence>
<keyword evidence="3" id="KW-1133">Transmembrane helix</keyword>
<accession>A0A8H5BWR7</accession>
<name>A0A8H5BWR7_9AGAR</name>
<keyword evidence="4" id="KW-0472">Membrane</keyword>
<evidence type="ECO:0000259" key="8">
    <source>
        <dbReference type="SMART" id="SM00757"/>
    </source>
</evidence>
<keyword evidence="10" id="KW-1185">Reference proteome</keyword>
<feature type="domain" description="CRA" evidence="8">
    <location>
        <begin position="586"/>
        <end position="687"/>
    </location>
</feature>
<feature type="region of interest" description="Disordered" evidence="7">
    <location>
        <begin position="502"/>
        <end position="531"/>
    </location>
</feature>
<dbReference type="AlphaFoldDB" id="A0A8H5BWR7"/>
<evidence type="ECO:0000313" key="10">
    <source>
        <dbReference type="Proteomes" id="UP000567179"/>
    </source>
</evidence>
<keyword evidence="2" id="KW-0812">Transmembrane</keyword>
<dbReference type="GO" id="GO:0034488">
    <property type="term" value="P:basic amino acid transmembrane export from vacuole"/>
    <property type="evidence" value="ECO:0007669"/>
    <property type="project" value="TreeGrafter"/>
</dbReference>
<dbReference type="SMART" id="SM00679">
    <property type="entry name" value="CTNS"/>
    <property type="match status" value="2"/>
</dbReference>
<dbReference type="SMART" id="SM00757">
    <property type="entry name" value="CRA"/>
    <property type="match status" value="1"/>
</dbReference>
<dbReference type="PANTHER" id="PTHR16201:SF34">
    <property type="entry name" value="LYSOSOMAL AMINO ACID TRANSPORTER 1"/>
    <property type="match status" value="1"/>
</dbReference>
<evidence type="ECO:0000256" key="1">
    <source>
        <dbReference type="ARBA" id="ARBA00004141"/>
    </source>
</evidence>
<feature type="region of interest" description="Disordered" evidence="7">
    <location>
        <begin position="140"/>
        <end position="249"/>
    </location>
</feature>
<reference evidence="9 10" key="1">
    <citation type="journal article" date="2020" name="ISME J.">
        <title>Uncovering the hidden diversity of litter-decomposition mechanisms in mushroom-forming fungi.</title>
        <authorList>
            <person name="Floudas D."/>
            <person name="Bentzer J."/>
            <person name="Ahren D."/>
            <person name="Johansson T."/>
            <person name="Persson P."/>
            <person name="Tunlid A."/>
        </authorList>
    </citation>
    <scope>NUCLEOTIDE SEQUENCE [LARGE SCALE GENOMIC DNA]</scope>
    <source>
        <strain evidence="9 10">CBS 101986</strain>
    </source>
</reference>
<dbReference type="OrthoDB" id="8048523at2759"/>
<comment type="catalytic activity">
    <reaction evidence="6">
        <text>L-histidine(out) + L-arginine(in) = L-histidine(in) + L-arginine(out)</text>
        <dbReference type="Rhea" id="RHEA:71063"/>
        <dbReference type="ChEBI" id="CHEBI:32682"/>
        <dbReference type="ChEBI" id="CHEBI:57595"/>
    </reaction>
</comment>
<dbReference type="InterPro" id="IPR013144">
    <property type="entry name" value="CRA_dom"/>
</dbReference>
<feature type="compositionally biased region" description="Polar residues" evidence="7">
    <location>
        <begin position="240"/>
        <end position="249"/>
    </location>
</feature>
<dbReference type="GO" id="GO:0000329">
    <property type="term" value="C:fungal-type vacuole membrane"/>
    <property type="evidence" value="ECO:0007669"/>
    <property type="project" value="TreeGrafter"/>
</dbReference>
<gene>
    <name evidence="9" type="ORF">D9619_005447</name>
</gene>
<dbReference type="Pfam" id="PF04193">
    <property type="entry name" value="PQ-loop"/>
    <property type="match status" value="2"/>
</dbReference>
<evidence type="ECO:0000256" key="7">
    <source>
        <dbReference type="SAM" id="MobiDB-lite"/>
    </source>
</evidence>
<proteinExistence type="inferred from homology"/>
<evidence type="ECO:0000256" key="6">
    <source>
        <dbReference type="ARBA" id="ARBA00050768"/>
    </source>
</evidence>
<protein>
    <recommendedName>
        <fullName evidence="8">CRA domain-containing protein</fullName>
    </recommendedName>
</protein>
<evidence type="ECO:0000256" key="3">
    <source>
        <dbReference type="ARBA" id="ARBA00022989"/>
    </source>
</evidence>
<evidence type="ECO:0000256" key="5">
    <source>
        <dbReference type="ARBA" id="ARBA00038039"/>
    </source>
</evidence>
<dbReference type="InterPro" id="IPR024964">
    <property type="entry name" value="CTLH/CRA"/>
</dbReference>
<dbReference type="FunFam" id="1.20.1280.290:FF:000009">
    <property type="entry name" value="PQ loop repeat family protein"/>
    <property type="match status" value="1"/>
</dbReference>
<dbReference type="EMBL" id="JAACJJ010000001">
    <property type="protein sequence ID" value="KAF5330421.1"/>
    <property type="molecule type" value="Genomic_DNA"/>
</dbReference>
<organism evidence="9 10">
    <name type="scientific">Psilocybe cf. subviscida</name>
    <dbReference type="NCBI Taxonomy" id="2480587"/>
    <lineage>
        <taxon>Eukaryota</taxon>
        <taxon>Fungi</taxon>
        <taxon>Dikarya</taxon>
        <taxon>Basidiomycota</taxon>
        <taxon>Agaricomycotina</taxon>
        <taxon>Agaricomycetes</taxon>
        <taxon>Agaricomycetidae</taxon>
        <taxon>Agaricales</taxon>
        <taxon>Agaricineae</taxon>
        <taxon>Strophariaceae</taxon>
        <taxon>Psilocybe</taxon>
    </lineage>
</organism>
<comment type="similarity">
    <text evidence="5">Belongs to the laat-1 family.</text>
</comment>
<comment type="caution">
    <text evidence="9">The sequence shown here is derived from an EMBL/GenBank/DDBJ whole genome shotgun (WGS) entry which is preliminary data.</text>
</comment>
<dbReference type="InterPro" id="IPR006603">
    <property type="entry name" value="PQ-loop_rpt"/>
</dbReference>
<dbReference type="Pfam" id="PF10607">
    <property type="entry name" value="CTLH"/>
    <property type="match status" value="1"/>
</dbReference>
<dbReference type="PROSITE" id="PS50896">
    <property type="entry name" value="LISH"/>
    <property type="match status" value="1"/>
</dbReference>
<evidence type="ECO:0000313" key="9">
    <source>
        <dbReference type="EMBL" id="KAF5330421.1"/>
    </source>
</evidence>
<sequence length="721" mass="79806">MSDSITLSDILGYTSIACWLGAQFPQVIENIKLQSCEGLALPFLANWLLGDISNLVGCILTHQLPFQKWLATYFVCVDCMLVVQYFYYYRPPRGPPSALGHIRSATTPAIGRRMSVDRGASRYRTLSAVASNMAAAAAIAAHQETSRSPLTRQSTRTSTVRHPARERSTSLTQRPNVDHEGYDEDIPSAMVDSFRSEGRGERGSKRVSWSIERSQGRAASVGRSHGVPNPSSVPEDDSLSNRNPLSHEQGLSESITLAASLDSIHSPVVSTRSTRASRKGSTMVFLGVWALFGFGSLAGRLHSPPLVKPTAVGRVLSPDNPLLSHSSSIFDLTKSTLYRRATGPEDIEFPSFDFATPHFDVPSGFLEDDDRDHDEPSSEQVLGRMFAWLCTTLYLTSRLPQIWKNYVRKSVERQLVLDYLCHSCYTETARAFREASTVRQLDADGDEVIEDAASEDIVGAHISGESFEDQLKQIELRNEIRTHIMSGRVDGATAMLDEHFPSVLSEDGSSSDSDEPRSTTNNTEYVSSTSTEPAHLNLNLRILAFSEACRTIPLNYPPNADSSVNGIPADAMITDNEEGIESYEYEKQVALLQRAQKLYAYSMMLPNPTDRDTYLKELENVGGLLAYKVPEKSSMAKYLTLERREAVADQISRAILKRTGRPIFSSLEILTRHTQVSWDYAREYNAKSRVGAILPPRNVNDVSSGSNIPAFDLPTFLDSKP</sequence>
<dbReference type="InterPro" id="IPR006594">
    <property type="entry name" value="LisH"/>
</dbReference>
<feature type="compositionally biased region" description="Polar residues" evidence="7">
    <location>
        <begin position="518"/>
        <end position="531"/>
    </location>
</feature>